<keyword evidence="1" id="KW-1133">Transmembrane helix</keyword>
<evidence type="ECO:0000313" key="3">
    <source>
        <dbReference type="EMBL" id="SBS88375.1"/>
    </source>
</evidence>
<dbReference type="AlphaFoldDB" id="A0A1A8W8S3"/>
<feature type="domain" description="GPR180/TMEM145 transmembrane" evidence="2">
    <location>
        <begin position="416"/>
        <end position="637"/>
    </location>
</feature>
<dbReference type="GO" id="GO:0007186">
    <property type="term" value="P:G protein-coupled receptor signaling pathway"/>
    <property type="evidence" value="ECO:0007669"/>
    <property type="project" value="InterPro"/>
</dbReference>
<reference evidence="4" key="1">
    <citation type="submission" date="2016-05" db="EMBL/GenBank/DDBJ databases">
        <authorList>
            <person name="Naeem Raeece"/>
        </authorList>
    </citation>
    <scope>NUCLEOTIDE SEQUENCE [LARGE SCALE GENOMIC DNA]</scope>
</reference>
<sequence length="673" mass="79245">MDKWVKEMTNKIRYFFFFWILALFVAQGNIDGKVFHGNFNIKKNEKIHYLTKFSCSIGTCEFNIKMKLKDNIFTKLIDNYYKMNGKVPHDGGEIASNKLFNMDYDNAYYVLTNNDLQSGSQRITLMLDNEQRYVNKNEKCIALGNLRNVHRFNIPFQFKYSDLLNSRTYNLKNFMSNKQSISFGSIYSELKNNKPLQLEILNYSPITSENDSNYAHKNIYAKTTHRVHVWFLLFDDCYHTFVRNVKLNIKAKIAYWEYLLNASKKRDISPLSFAQAGANTDHHHDGYSAVRSDVNSGKGNDGHDHQADDEMYYRTYNFDKTTLLENPKRLLFLEDQFTRGEVADTSFFLKHHNFKNMKNFTNMYNNLYKNGLYEQVLDYIYENEGFKVEYEVNIFQTNNSHFSYELLYSPLLTFILTILYIFLIFRYGNKIIQNIASKEHKHIMVVCVTFVILIQLISNALLFVHLLVYSKNGLGIELFKISFNLLNFLAQIMMCTMLLSLSYGLTIFEASFNIFTRIRAIFAVITFFHVVLVILDNTYIRESSTKFFDNDNITGYIILTLRILLAIIYHININNLFLVAKIPPIRNFLKKIYICGLFYILSFPIIFMICYIFDTYWRQRFMLFGTAFLQFVSTYFITKMFLTSSEYFKVSDMSASDLPGATSSWFNQKIHTY</sequence>
<dbReference type="Pfam" id="PF10192">
    <property type="entry name" value="GPR180-TMEM145_TM"/>
    <property type="match status" value="1"/>
</dbReference>
<keyword evidence="1" id="KW-0812">Transmembrane</keyword>
<protein>
    <submittedName>
        <fullName evidence="3">Integral membrane protein GPR180, putative</fullName>
    </submittedName>
</protein>
<dbReference type="InterPro" id="IPR047831">
    <property type="entry name" value="GPR180/TMEM145"/>
</dbReference>
<organism evidence="3 4">
    <name type="scientific">Plasmodium ovale curtisi</name>
    <dbReference type="NCBI Taxonomy" id="864141"/>
    <lineage>
        <taxon>Eukaryota</taxon>
        <taxon>Sar</taxon>
        <taxon>Alveolata</taxon>
        <taxon>Apicomplexa</taxon>
        <taxon>Aconoidasida</taxon>
        <taxon>Haemosporida</taxon>
        <taxon>Plasmodiidae</taxon>
        <taxon>Plasmodium</taxon>
        <taxon>Plasmodium (Plasmodium)</taxon>
    </lineage>
</organism>
<dbReference type="Proteomes" id="UP000078560">
    <property type="component" value="Unassembled WGS sequence"/>
</dbReference>
<name>A0A1A8W8S3_PLAOA</name>
<gene>
    <name evidence="3" type="ORF">POVCU2_0048060</name>
</gene>
<proteinExistence type="predicted"/>
<evidence type="ECO:0000256" key="1">
    <source>
        <dbReference type="SAM" id="Phobius"/>
    </source>
</evidence>
<dbReference type="GO" id="GO:0019236">
    <property type="term" value="P:response to pheromone"/>
    <property type="evidence" value="ECO:0007669"/>
    <property type="project" value="InterPro"/>
</dbReference>
<feature type="transmembrane region" description="Helical" evidence="1">
    <location>
        <begin position="592"/>
        <end position="614"/>
    </location>
</feature>
<dbReference type="PANTHER" id="PTHR23252:SF24">
    <property type="entry name" value="TRANSMEMBRANE PROTEIN 145"/>
    <property type="match status" value="1"/>
</dbReference>
<evidence type="ECO:0000259" key="2">
    <source>
        <dbReference type="Pfam" id="PF10192"/>
    </source>
</evidence>
<dbReference type="InterPro" id="IPR019336">
    <property type="entry name" value="GPR180/TMEM145_TM"/>
</dbReference>
<feature type="transmembrane region" description="Helical" evidence="1">
    <location>
        <begin position="445"/>
        <end position="468"/>
    </location>
</feature>
<accession>A0A1A8W8S3</accession>
<feature type="transmembrane region" description="Helical" evidence="1">
    <location>
        <begin position="520"/>
        <end position="541"/>
    </location>
</feature>
<dbReference type="PANTHER" id="PTHR23252">
    <property type="entry name" value="INTIMAL THICKNESS RECEPTOR-RELATED"/>
    <property type="match status" value="1"/>
</dbReference>
<evidence type="ECO:0000313" key="4">
    <source>
        <dbReference type="Proteomes" id="UP000078560"/>
    </source>
</evidence>
<feature type="transmembrane region" description="Helical" evidence="1">
    <location>
        <begin position="488"/>
        <end position="508"/>
    </location>
</feature>
<feature type="transmembrane region" description="Helical" evidence="1">
    <location>
        <begin position="553"/>
        <end position="571"/>
    </location>
</feature>
<dbReference type="VEuPathDB" id="PlasmoDB:PocGH01_14039600"/>
<feature type="transmembrane region" description="Helical" evidence="1">
    <location>
        <begin position="620"/>
        <end position="638"/>
    </location>
</feature>
<dbReference type="EMBL" id="FLQU01000632">
    <property type="protein sequence ID" value="SBS88375.1"/>
    <property type="molecule type" value="Genomic_DNA"/>
</dbReference>
<feature type="transmembrane region" description="Helical" evidence="1">
    <location>
        <begin position="406"/>
        <end position="425"/>
    </location>
</feature>
<keyword evidence="1" id="KW-0472">Membrane</keyword>